<dbReference type="HAMAP" id="MF_00165">
    <property type="entry name" value="Thymidylate_kinase"/>
    <property type="match status" value="1"/>
</dbReference>
<organism evidence="11 12">
    <name type="scientific">Elliptochloris bilobata</name>
    <dbReference type="NCBI Taxonomy" id="381761"/>
    <lineage>
        <taxon>Eukaryota</taxon>
        <taxon>Viridiplantae</taxon>
        <taxon>Chlorophyta</taxon>
        <taxon>core chlorophytes</taxon>
        <taxon>Trebouxiophyceae</taxon>
        <taxon>Trebouxiophyceae incertae sedis</taxon>
        <taxon>Elliptochloris clade</taxon>
        <taxon>Elliptochloris</taxon>
    </lineage>
</organism>
<dbReference type="PANTHER" id="PTHR10344">
    <property type="entry name" value="THYMIDYLATE KINASE"/>
    <property type="match status" value="1"/>
</dbReference>
<name>A0AAW1QZZ6_9CHLO</name>
<keyword evidence="5" id="KW-0808">Transferase</keyword>
<evidence type="ECO:0000256" key="2">
    <source>
        <dbReference type="ARBA" id="ARBA00009776"/>
    </source>
</evidence>
<dbReference type="InterPro" id="IPR027417">
    <property type="entry name" value="P-loop_NTPase"/>
</dbReference>
<evidence type="ECO:0000259" key="10">
    <source>
        <dbReference type="Pfam" id="PF02223"/>
    </source>
</evidence>
<evidence type="ECO:0000256" key="1">
    <source>
        <dbReference type="ARBA" id="ARBA00004992"/>
    </source>
</evidence>
<evidence type="ECO:0000256" key="4">
    <source>
        <dbReference type="ARBA" id="ARBA00017144"/>
    </source>
</evidence>
<dbReference type="InterPro" id="IPR018094">
    <property type="entry name" value="Thymidylate_kinase"/>
</dbReference>
<dbReference type="EC" id="2.7.4.9" evidence="3"/>
<keyword evidence="6" id="KW-0545">Nucleotide biosynthesis</keyword>
<dbReference type="Pfam" id="PF02223">
    <property type="entry name" value="Thymidylate_kin"/>
    <property type="match status" value="1"/>
</dbReference>
<keyword evidence="8" id="KW-0418">Kinase</keyword>
<dbReference type="GO" id="GO:0006233">
    <property type="term" value="P:dTDP biosynthetic process"/>
    <property type="evidence" value="ECO:0007669"/>
    <property type="project" value="InterPro"/>
</dbReference>
<dbReference type="PROSITE" id="PS01331">
    <property type="entry name" value="THYMIDYLATE_KINASE"/>
    <property type="match status" value="1"/>
</dbReference>
<dbReference type="GO" id="GO:0004798">
    <property type="term" value="F:dTMP kinase activity"/>
    <property type="evidence" value="ECO:0007669"/>
    <property type="project" value="UniProtKB-EC"/>
</dbReference>
<dbReference type="InterPro" id="IPR018095">
    <property type="entry name" value="Thymidylate_kin_CS"/>
</dbReference>
<accession>A0AAW1QZZ6</accession>
<dbReference type="EMBL" id="JALJOU010000062">
    <property type="protein sequence ID" value="KAK9826824.1"/>
    <property type="molecule type" value="Genomic_DNA"/>
</dbReference>
<keyword evidence="12" id="KW-1185">Reference proteome</keyword>
<dbReference type="GO" id="GO:0005634">
    <property type="term" value="C:nucleus"/>
    <property type="evidence" value="ECO:0007669"/>
    <property type="project" value="TreeGrafter"/>
</dbReference>
<dbReference type="InterPro" id="IPR039430">
    <property type="entry name" value="Thymidylate_kin-like_dom"/>
</dbReference>
<comment type="similarity">
    <text evidence="2">Belongs to the thymidylate kinase family.</text>
</comment>
<evidence type="ECO:0000313" key="12">
    <source>
        <dbReference type="Proteomes" id="UP001445335"/>
    </source>
</evidence>
<gene>
    <name evidence="11" type="ORF">WJX81_004382</name>
</gene>
<dbReference type="SUPFAM" id="SSF52540">
    <property type="entry name" value="P-loop containing nucleoside triphosphate hydrolases"/>
    <property type="match status" value="1"/>
</dbReference>
<dbReference type="GO" id="GO:0005829">
    <property type="term" value="C:cytosol"/>
    <property type="evidence" value="ECO:0007669"/>
    <property type="project" value="TreeGrafter"/>
</dbReference>
<dbReference type="FunFam" id="3.40.50.300:FF:000679">
    <property type="entry name" value="Thymidylate kinase"/>
    <property type="match status" value="1"/>
</dbReference>
<dbReference type="GO" id="GO:0004550">
    <property type="term" value="F:nucleoside diphosphate kinase activity"/>
    <property type="evidence" value="ECO:0007669"/>
    <property type="project" value="TreeGrafter"/>
</dbReference>
<keyword evidence="7" id="KW-0547">Nucleotide-binding</keyword>
<keyword evidence="9" id="KW-0067">ATP-binding</keyword>
<dbReference type="NCBIfam" id="TIGR00041">
    <property type="entry name" value="DTMP_kinase"/>
    <property type="match status" value="1"/>
</dbReference>
<comment type="caution">
    <text evidence="11">The sequence shown here is derived from an EMBL/GenBank/DDBJ whole genome shotgun (WGS) entry which is preliminary data.</text>
</comment>
<dbReference type="Gene3D" id="3.40.50.300">
    <property type="entry name" value="P-loop containing nucleotide triphosphate hydrolases"/>
    <property type="match status" value="1"/>
</dbReference>
<evidence type="ECO:0000256" key="5">
    <source>
        <dbReference type="ARBA" id="ARBA00022679"/>
    </source>
</evidence>
<protein>
    <recommendedName>
        <fullName evidence="4">Thymidylate kinase</fullName>
        <ecNumber evidence="3">2.7.4.9</ecNumber>
    </recommendedName>
</protein>
<evidence type="ECO:0000256" key="3">
    <source>
        <dbReference type="ARBA" id="ARBA00012980"/>
    </source>
</evidence>
<evidence type="ECO:0000256" key="6">
    <source>
        <dbReference type="ARBA" id="ARBA00022727"/>
    </source>
</evidence>
<dbReference type="GO" id="GO:0006235">
    <property type="term" value="P:dTTP biosynthetic process"/>
    <property type="evidence" value="ECO:0007669"/>
    <property type="project" value="TreeGrafter"/>
</dbReference>
<dbReference type="PANTHER" id="PTHR10344:SF1">
    <property type="entry name" value="THYMIDYLATE KINASE"/>
    <property type="match status" value="1"/>
</dbReference>
<dbReference type="GO" id="GO:0005524">
    <property type="term" value="F:ATP binding"/>
    <property type="evidence" value="ECO:0007669"/>
    <property type="project" value="UniProtKB-KW"/>
</dbReference>
<reference evidence="11 12" key="1">
    <citation type="journal article" date="2024" name="Nat. Commun.">
        <title>Phylogenomics reveals the evolutionary origins of lichenization in chlorophyte algae.</title>
        <authorList>
            <person name="Puginier C."/>
            <person name="Libourel C."/>
            <person name="Otte J."/>
            <person name="Skaloud P."/>
            <person name="Haon M."/>
            <person name="Grisel S."/>
            <person name="Petersen M."/>
            <person name="Berrin J.G."/>
            <person name="Delaux P.M."/>
            <person name="Dal Grande F."/>
            <person name="Keller J."/>
        </authorList>
    </citation>
    <scope>NUCLEOTIDE SEQUENCE [LARGE SCALE GENOMIC DNA]</scope>
    <source>
        <strain evidence="11 12">SAG 245.80</strain>
    </source>
</reference>
<feature type="domain" description="Thymidylate kinase-like" evidence="10">
    <location>
        <begin position="21"/>
        <end position="199"/>
    </location>
</feature>
<evidence type="ECO:0000256" key="9">
    <source>
        <dbReference type="ARBA" id="ARBA00022840"/>
    </source>
</evidence>
<evidence type="ECO:0000256" key="8">
    <source>
        <dbReference type="ARBA" id="ARBA00022777"/>
    </source>
</evidence>
<comment type="pathway">
    <text evidence="1">Pyrimidine metabolism; dTTP biosynthesis.</text>
</comment>
<dbReference type="GO" id="GO:0005739">
    <property type="term" value="C:mitochondrion"/>
    <property type="evidence" value="ECO:0007669"/>
    <property type="project" value="TreeGrafter"/>
</dbReference>
<dbReference type="GO" id="GO:0006227">
    <property type="term" value="P:dUDP biosynthetic process"/>
    <property type="evidence" value="ECO:0007669"/>
    <property type="project" value="TreeGrafter"/>
</dbReference>
<dbReference type="AlphaFoldDB" id="A0AAW1QZZ6"/>
<evidence type="ECO:0000256" key="7">
    <source>
        <dbReference type="ARBA" id="ARBA00022741"/>
    </source>
</evidence>
<dbReference type="Proteomes" id="UP001445335">
    <property type="component" value="Unassembled WGS sequence"/>
</dbReference>
<evidence type="ECO:0000313" key="11">
    <source>
        <dbReference type="EMBL" id="KAK9826824.1"/>
    </source>
</evidence>
<proteinExistence type="inferred from homology"/>
<sequence length="238" mass="25873">MGGATSAGASQASQRGAFILFEGVDRCGKTTQSRRLVEHLQAVGVDAELWRFPDRTTAIGRMIDAYLSCKAEADDAAMHLLFSANRWEKRAALLAALAAGRTLVVDRYAYSGVAFTAAKRLPGLDLAWCQAPDRGLPAPDAIIYLELSIEDAMARGGFGGERYEREELQREVARQFMAMRDGAWHVLDASQSEGALHTQVRNIAEDVVDRCRAGPRVGTLWADVGQGRCALDSAFGRL</sequence>